<evidence type="ECO:0000256" key="3">
    <source>
        <dbReference type="ARBA" id="ARBA00022475"/>
    </source>
</evidence>
<comment type="caution">
    <text evidence="10">The sequence shown here is derived from an EMBL/GenBank/DDBJ whole genome shotgun (WGS) entry which is preliminary data.</text>
</comment>
<protein>
    <submittedName>
        <fullName evidence="10">Membrane protein</fullName>
    </submittedName>
</protein>
<keyword evidence="5 9" id="KW-0812">Transmembrane</keyword>
<dbReference type="PATRIC" id="fig|1440762.4.peg.1465"/>
<dbReference type="Pfam" id="PF04143">
    <property type="entry name" value="Sulf_transp"/>
    <property type="match status" value="1"/>
</dbReference>
<proteinExistence type="inferred from homology"/>
<dbReference type="PANTHER" id="PTHR30574">
    <property type="entry name" value="INNER MEMBRANE PROTEIN YEDE"/>
    <property type="match status" value="1"/>
</dbReference>
<comment type="similarity">
    <text evidence="8">Belongs to the TsuA/YedE (TC 9.B.102) family.</text>
</comment>
<evidence type="ECO:0000256" key="8">
    <source>
        <dbReference type="ARBA" id="ARBA00035655"/>
    </source>
</evidence>
<evidence type="ECO:0000256" key="2">
    <source>
        <dbReference type="ARBA" id="ARBA00022448"/>
    </source>
</evidence>
<reference evidence="10 11" key="1">
    <citation type="journal article" date="2015" name="Antonie Van Leeuwenhoek">
        <title>A phylogenomic and molecular marker based taxonomic framework for the order Xanthomonadales: proposal to transfer the families Algiphilaceae and Solimonadaceae to the order Nevskiales ord. nov. and to create a new family within the order Xanthomonadales, the family Rhodanobacteraceae fam. nov., containing the genus Rhodanobacter and its closest relatives.</title>
        <authorList>
            <person name="Naushad S."/>
            <person name="Adeolu M."/>
            <person name="Wong S."/>
            <person name="Sohail M."/>
            <person name="Schellhorn H.E."/>
            <person name="Gupta R.S."/>
        </authorList>
    </citation>
    <scope>NUCLEOTIDE SEQUENCE [LARGE SCALE GENOMIC DNA]</scope>
    <source>
        <strain evidence="10 11">DSM 16301</strain>
    </source>
</reference>
<sequence length="141" mass="14369">MHPWVSSLMGGVLIGISAVLLMASMGRIAGISGIASSLLTGARDRSWRVVFLVGLVAGPWLLFLLQGESAIGVPVVSWPWMAAAGLLVGFGTRLGSGCTSGHGVCGVARLSRRSLLATALFVAAGMATVFVIRHLLGGLGA</sequence>
<evidence type="ECO:0000256" key="4">
    <source>
        <dbReference type="ARBA" id="ARBA00022519"/>
    </source>
</evidence>
<evidence type="ECO:0000256" key="6">
    <source>
        <dbReference type="ARBA" id="ARBA00022989"/>
    </source>
</evidence>
<feature type="transmembrane region" description="Helical" evidence="9">
    <location>
        <begin position="77"/>
        <end position="94"/>
    </location>
</feature>
<feature type="transmembrane region" description="Helical" evidence="9">
    <location>
        <begin position="47"/>
        <end position="65"/>
    </location>
</feature>
<evidence type="ECO:0000256" key="5">
    <source>
        <dbReference type="ARBA" id="ARBA00022692"/>
    </source>
</evidence>
<gene>
    <name evidence="10" type="ORF">Y882_09865</name>
</gene>
<comment type="subcellular location">
    <subcellularLocation>
        <location evidence="1">Cell inner membrane</location>
        <topology evidence="1">Multi-pass membrane protein</topology>
    </subcellularLocation>
</comment>
<evidence type="ECO:0000256" key="9">
    <source>
        <dbReference type="SAM" id="Phobius"/>
    </source>
</evidence>
<dbReference type="OrthoDB" id="9814020at2"/>
<dbReference type="STRING" id="1440762.Y882_09865"/>
<evidence type="ECO:0000256" key="1">
    <source>
        <dbReference type="ARBA" id="ARBA00004429"/>
    </source>
</evidence>
<keyword evidence="3" id="KW-1003">Cell membrane</keyword>
<dbReference type="GO" id="GO:0005886">
    <property type="term" value="C:plasma membrane"/>
    <property type="evidence" value="ECO:0007669"/>
    <property type="project" value="UniProtKB-SubCell"/>
</dbReference>
<name>A0A0G9H2X2_9GAMM</name>
<organism evidence="10 11">
    <name type="scientific">Dyella japonica DSM 16301</name>
    <dbReference type="NCBI Taxonomy" id="1440762"/>
    <lineage>
        <taxon>Bacteria</taxon>
        <taxon>Pseudomonadati</taxon>
        <taxon>Pseudomonadota</taxon>
        <taxon>Gammaproteobacteria</taxon>
        <taxon>Lysobacterales</taxon>
        <taxon>Rhodanobacteraceae</taxon>
        <taxon>Dyella</taxon>
    </lineage>
</organism>
<dbReference type="AlphaFoldDB" id="A0A0G9H2X2"/>
<evidence type="ECO:0000256" key="7">
    <source>
        <dbReference type="ARBA" id="ARBA00023136"/>
    </source>
</evidence>
<keyword evidence="2" id="KW-0813">Transport</keyword>
<feature type="transmembrane region" description="Helical" evidence="9">
    <location>
        <begin position="115"/>
        <end position="136"/>
    </location>
</feature>
<evidence type="ECO:0000313" key="10">
    <source>
        <dbReference type="EMBL" id="KLD63913.1"/>
    </source>
</evidence>
<dbReference type="EMBL" id="JPLA01000024">
    <property type="protein sequence ID" value="KLD63913.1"/>
    <property type="molecule type" value="Genomic_DNA"/>
</dbReference>
<dbReference type="Proteomes" id="UP000035481">
    <property type="component" value="Unassembled WGS sequence"/>
</dbReference>
<dbReference type="InterPro" id="IPR007272">
    <property type="entry name" value="Sulf_transp_TsuA/YedE"/>
</dbReference>
<keyword evidence="6 9" id="KW-1133">Transmembrane helix</keyword>
<feature type="transmembrane region" description="Helical" evidence="9">
    <location>
        <begin position="12"/>
        <end position="35"/>
    </location>
</feature>
<keyword evidence="7 9" id="KW-0472">Membrane</keyword>
<dbReference type="PANTHER" id="PTHR30574:SF1">
    <property type="entry name" value="SULPHUR TRANSPORT DOMAIN-CONTAINING PROTEIN"/>
    <property type="match status" value="1"/>
</dbReference>
<evidence type="ECO:0000313" key="11">
    <source>
        <dbReference type="Proteomes" id="UP000035481"/>
    </source>
</evidence>
<accession>A0A0G9H2X2</accession>
<keyword evidence="4" id="KW-0997">Cell inner membrane</keyword>